<feature type="non-terminal residue" evidence="1">
    <location>
        <position position="33"/>
    </location>
</feature>
<protein>
    <recommendedName>
        <fullName evidence="2">N-acetyltransferase domain-containing protein</fullName>
    </recommendedName>
</protein>
<accession>A0A382Y0D4</accession>
<evidence type="ECO:0008006" key="2">
    <source>
        <dbReference type="Google" id="ProtNLM"/>
    </source>
</evidence>
<gene>
    <name evidence="1" type="ORF">METZ01_LOCUS429478</name>
</gene>
<sequence length="33" mass="3910">MTIRGVHLHTERLLLRPISLDDFQQILTYSQDV</sequence>
<evidence type="ECO:0000313" key="1">
    <source>
        <dbReference type="EMBL" id="SVD76624.1"/>
    </source>
</evidence>
<name>A0A382Y0D4_9ZZZZ</name>
<dbReference type="AlphaFoldDB" id="A0A382Y0D4"/>
<dbReference type="EMBL" id="UINC01171845">
    <property type="protein sequence ID" value="SVD76624.1"/>
    <property type="molecule type" value="Genomic_DNA"/>
</dbReference>
<proteinExistence type="predicted"/>
<reference evidence="1" key="1">
    <citation type="submission" date="2018-05" db="EMBL/GenBank/DDBJ databases">
        <authorList>
            <person name="Lanie J.A."/>
            <person name="Ng W.-L."/>
            <person name="Kazmierczak K.M."/>
            <person name="Andrzejewski T.M."/>
            <person name="Davidsen T.M."/>
            <person name="Wayne K.J."/>
            <person name="Tettelin H."/>
            <person name="Glass J.I."/>
            <person name="Rusch D."/>
            <person name="Podicherti R."/>
            <person name="Tsui H.-C.T."/>
            <person name="Winkler M.E."/>
        </authorList>
    </citation>
    <scope>NUCLEOTIDE SEQUENCE</scope>
</reference>
<organism evidence="1">
    <name type="scientific">marine metagenome</name>
    <dbReference type="NCBI Taxonomy" id="408172"/>
    <lineage>
        <taxon>unclassified sequences</taxon>
        <taxon>metagenomes</taxon>
        <taxon>ecological metagenomes</taxon>
    </lineage>
</organism>